<dbReference type="Pfam" id="PF09912">
    <property type="entry name" value="DUF2141"/>
    <property type="match status" value="1"/>
</dbReference>
<dbReference type="InterPro" id="IPR018673">
    <property type="entry name" value="DUF2141"/>
</dbReference>
<keyword evidence="1" id="KW-0732">Signal</keyword>
<evidence type="ECO:0000313" key="3">
    <source>
        <dbReference type="Proteomes" id="UP000676996"/>
    </source>
</evidence>
<comment type="caution">
    <text evidence="2">The sequence shown here is derived from an EMBL/GenBank/DDBJ whole genome shotgun (WGS) entry which is preliminary data.</text>
</comment>
<dbReference type="RefSeq" id="WP_284053758.1">
    <property type="nucleotide sequence ID" value="NZ_JAGRQC010000002.1"/>
</dbReference>
<name>A0A8T4ID33_9SPHN</name>
<proteinExistence type="predicted"/>
<dbReference type="EMBL" id="JAGRQC010000002">
    <property type="protein sequence ID" value="MBR0552480.1"/>
    <property type="molecule type" value="Genomic_DNA"/>
</dbReference>
<reference evidence="2" key="1">
    <citation type="submission" date="2021-04" db="EMBL/GenBank/DDBJ databases">
        <title>Ouciella asimina sp. nov., isolated from the surface seawater in the hydrothermal field of Okinawa Trough.</title>
        <authorList>
            <person name="Shuang W."/>
        </authorList>
    </citation>
    <scope>NUCLEOTIDE SEQUENCE</scope>
    <source>
        <strain evidence="2">LXI357</strain>
    </source>
</reference>
<accession>A0A8T4ID33</accession>
<organism evidence="2 3">
    <name type="scientific">Stakelama marina</name>
    <dbReference type="NCBI Taxonomy" id="2826939"/>
    <lineage>
        <taxon>Bacteria</taxon>
        <taxon>Pseudomonadati</taxon>
        <taxon>Pseudomonadota</taxon>
        <taxon>Alphaproteobacteria</taxon>
        <taxon>Sphingomonadales</taxon>
        <taxon>Sphingomonadaceae</taxon>
        <taxon>Stakelama</taxon>
    </lineage>
</organism>
<dbReference type="Proteomes" id="UP000676996">
    <property type="component" value="Unassembled WGS sequence"/>
</dbReference>
<evidence type="ECO:0000313" key="2">
    <source>
        <dbReference type="EMBL" id="MBR0552480.1"/>
    </source>
</evidence>
<feature type="chain" id="PRO_5035733368" evidence="1">
    <location>
        <begin position="25"/>
        <end position="176"/>
    </location>
</feature>
<evidence type="ECO:0000256" key="1">
    <source>
        <dbReference type="SAM" id="SignalP"/>
    </source>
</evidence>
<feature type="signal peptide" evidence="1">
    <location>
        <begin position="1"/>
        <end position="24"/>
    </location>
</feature>
<keyword evidence="3" id="KW-1185">Reference proteome</keyword>
<dbReference type="AlphaFoldDB" id="A0A8T4ID33"/>
<protein>
    <submittedName>
        <fullName evidence="2">DUF2141 domain-containing protein</fullName>
    </submittedName>
</protein>
<gene>
    <name evidence="2" type="ORF">J7S20_08185</name>
</gene>
<sequence>MTVTKFIFAALGCALVAAPAAAQAGGTIGSDAAACNSNDGPAIRVNVTGLKDRTGRLKLELYPATKDDFLKDDHDLEREGKTFRRVWADMPASGPVALCIKAPHPGTYALFFTHDRDGKNKFNFWKDGAGVPSNDKLGRSKPDVDEAEISVGTGITVANIRAQYLRGLSGFGPLKN</sequence>